<comment type="catalytic activity">
    <reaction evidence="9">
        <text>L-threonyl-[protein] + ATP = O-phospho-L-threonyl-[protein] + ADP + H(+)</text>
        <dbReference type="Rhea" id="RHEA:46608"/>
        <dbReference type="Rhea" id="RHEA-COMP:11060"/>
        <dbReference type="Rhea" id="RHEA-COMP:11605"/>
        <dbReference type="ChEBI" id="CHEBI:15378"/>
        <dbReference type="ChEBI" id="CHEBI:30013"/>
        <dbReference type="ChEBI" id="CHEBI:30616"/>
        <dbReference type="ChEBI" id="CHEBI:61977"/>
        <dbReference type="ChEBI" id="CHEBI:456216"/>
        <dbReference type="EC" id="2.7.11.1"/>
    </reaction>
</comment>
<feature type="domain" description="Protein kinase" evidence="14">
    <location>
        <begin position="796"/>
        <end position="1123"/>
    </location>
</feature>
<dbReference type="KEGG" id="sre:PTSG_05302"/>
<dbReference type="eggNOG" id="KOG0192">
    <property type="taxonomic scope" value="Eukaryota"/>
</dbReference>
<evidence type="ECO:0000313" key="16">
    <source>
        <dbReference type="Proteomes" id="UP000007799"/>
    </source>
</evidence>
<feature type="region of interest" description="Disordered" evidence="12">
    <location>
        <begin position="900"/>
        <end position="926"/>
    </location>
</feature>
<keyword evidence="2" id="KW-0723">Serine/threonine-protein kinase</keyword>
<comment type="catalytic activity">
    <reaction evidence="10">
        <text>L-seryl-[protein] + ATP = O-phospho-L-seryl-[protein] + ADP + H(+)</text>
        <dbReference type="Rhea" id="RHEA:17989"/>
        <dbReference type="Rhea" id="RHEA-COMP:9863"/>
        <dbReference type="Rhea" id="RHEA-COMP:11604"/>
        <dbReference type="ChEBI" id="CHEBI:15378"/>
        <dbReference type="ChEBI" id="CHEBI:29999"/>
        <dbReference type="ChEBI" id="CHEBI:30616"/>
        <dbReference type="ChEBI" id="CHEBI:83421"/>
        <dbReference type="ChEBI" id="CHEBI:456216"/>
        <dbReference type="EC" id="2.7.11.1"/>
    </reaction>
</comment>
<feature type="transmembrane region" description="Helical" evidence="13">
    <location>
        <begin position="729"/>
        <end position="755"/>
    </location>
</feature>
<dbReference type="PANTHER" id="PTHR48005:SF13">
    <property type="entry name" value="SERINE_THREONINE-PROTEIN KINASE DDB_G0278509-RELATED"/>
    <property type="match status" value="1"/>
</dbReference>
<organism evidence="16">
    <name type="scientific">Salpingoeca rosetta (strain ATCC 50818 / BSB-021)</name>
    <dbReference type="NCBI Taxonomy" id="946362"/>
    <lineage>
        <taxon>Eukaryota</taxon>
        <taxon>Choanoflagellata</taxon>
        <taxon>Craspedida</taxon>
        <taxon>Salpingoecidae</taxon>
        <taxon>Salpingoeca</taxon>
    </lineage>
</organism>
<dbReference type="Proteomes" id="UP000007799">
    <property type="component" value="Unassembled WGS sequence"/>
</dbReference>
<dbReference type="SUPFAM" id="SSF56112">
    <property type="entry name" value="Protein kinase-like (PK-like)"/>
    <property type="match status" value="1"/>
</dbReference>
<feature type="compositionally biased region" description="Acidic residues" evidence="12">
    <location>
        <begin position="904"/>
        <end position="922"/>
    </location>
</feature>
<dbReference type="InterPro" id="IPR003591">
    <property type="entry name" value="Leu-rich_rpt_typical-subtyp"/>
</dbReference>
<dbReference type="SMART" id="SM00369">
    <property type="entry name" value="LRR_TYP"/>
    <property type="match status" value="9"/>
</dbReference>
<dbReference type="InterPro" id="IPR001611">
    <property type="entry name" value="Leu-rich_rpt"/>
</dbReference>
<sequence>MLHPTPNVTCSFQDVISCNCDFSPSDANGSLNVTVQVHDRPLLGGHGPPCLRNLTMSMKPTALWLTGDPSDVVMQWMFSNGNWSSLKAFHLVGFMESTFNVSSLIDPQHGGALELSVLDLHDNFLTTILNPQQPLKSLQMLDASNNYLTEIPAVLLMWAPGLMSLDLHGNLLTAVRGGDMPLKVLECVNLSHNHITAVQDGSLGFLVSLLELDMSDNQLAAFPSGICMQTPNLMKLDFSRNQITSVPNGTLPTCEGRLSSVNLARNAITELKPHTFPVWLHELFLDHNAITSMATTAIQPNGNLYTLTLHHNNITCLARGFFVSFFKVTSLDLSFNAITSLPANASLGGDYLLELDLSHNKITRVDGIITYALETLDLSFNRITRARVWSLDSPRSLGSLDLSDNPISSITNLPPALTALYARNHEIGLLDLSQLVSLPYLTTLDLDTHPGVGSVATLDDHWDMSRLTTLRLANVMVPQELLDKMKNTSMQLTSLHLGWPGLDEHALANNALCDLMANEAHDLMVVNTTYTTLTLCHRAHLHTLSLQDNRQLTRVSVSHGAHQLNVSNCPQLHELSVPSVNEIDFSNTSLPPTPELCSTIGTDVVLARNLRSPQFGDNNDTRLVLQRCLPGSSIADFSDNLWLDSLALVQPVVGRVVLINASGSAPSLTGFPTRAYPQLLTLHNTPVTCTIMLTTIDLNVGYTFSCECARGYKLQQQDNAKCVREHPDFAMVAGVSAAGGAAFVLLVVLVSKCVLRAQLRRRQLLDENEAQRRRLRRQQAEVEALRGAWTIRFEELRLEKRLAAGAYGVVYKAEWDTVTVAVKVLRESMAMDEATRREVEAEAEFLQQTRHPHLVRFFGTGTDPSNNPFLVLEYVELGSLKHILQGDLEVLLRDHRTTRQHAVDDDDDDDDDDDADVGDEGDMQPLLVNGQPVVQAPDLVPDTVWELKVQLLRDVTSGMAFIHSKGHAHRDLKSANVLVSQRLRAKITDFGTIRHCLQPRVADGGADMSGRPDMTVGVGTPLYMAPEVLVGGAYDIGADVFSFGVLMWEVATQQQPDLVEQERPSYRGPFMSALVDLLHEGKRLSFQDRADIPPWFQDLALKCMAQNPRDRPTFDTLENGRLIVR</sequence>
<evidence type="ECO:0000256" key="10">
    <source>
        <dbReference type="ARBA" id="ARBA00048679"/>
    </source>
</evidence>
<evidence type="ECO:0000259" key="14">
    <source>
        <dbReference type="PROSITE" id="PS50011"/>
    </source>
</evidence>
<dbReference type="Pfam" id="PF07714">
    <property type="entry name" value="PK_Tyr_Ser-Thr"/>
    <property type="match status" value="1"/>
</dbReference>
<dbReference type="OrthoDB" id="676979at2759"/>
<evidence type="ECO:0000256" key="2">
    <source>
        <dbReference type="ARBA" id="ARBA00022527"/>
    </source>
</evidence>
<evidence type="ECO:0000256" key="13">
    <source>
        <dbReference type="SAM" id="Phobius"/>
    </source>
</evidence>
<dbReference type="PROSITE" id="PS50011">
    <property type="entry name" value="PROTEIN_KINASE_DOM"/>
    <property type="match status" value="1"/>
</dbReference>
<dbReference type="RefSeq" id="XP_004993874.1">
    <property type="nucleotide sequence ID" value="XM_004993817.1"/>
</dbReference>
<dbReference type="InterPro" id="IPR001245">
    <property type="entry name" value="Ser-Thr/Tyr_kinase_cat_dom"/>
</dbReference>
<dbReference type="SMART" id="SM00220">
    <property type="entry name" value="S_TKc"/>
    <property type="match status" value="1"/>
</dbReference>
<dbReference type="eggNOG" id="KOG4194">
    <property type="taxonomic scope" value="Eukaryota"/>
</dbReference>
<keyword evidence="3" id="KW-0433">Leucine-rich repeat</keyword>
<feature type="coiled-coil region" evidence="11">
    <location>
        <begin position="754"/>
        <end position="788"/>
    </location>
</feature>
<keyword evidence="13" id="KW-0812">Transmembrane</keyword>
<keyword evidence="7 15" id="KW-0418">Kinase</keyword>
<evidence type="ECO:0000256" key="9">
    <source>
        <dbReference type="ARBA" id="ARBA00047899"/>
    </source>
</evidence>
<dbReference type="SUPFAM" id="SSF52047">
    <property type="entry name" value="RNI-like"/>
    <property type="match status" value="1"/>
</dbReference>
<evidence type="ECO:0000256" key="7">
    <source>
        <dbReference type="ARBA" id="ARBA00022777"/>
    </source>
</evidence>
<dbReference type="EMBL" id="GL832966">
    <property type="protein sequence ID" value="EGD73592.1"/>
    <property type="molecule type" value="Genomic_DNA"/>
</dbReference>
<dbReference type="SUPFAM" id="SSF52058">
    <property type="entry name" value="L domain-like"/>
    <property type="match status" value="1"/>
</dbReference>
<dbReference type="GeneID" id="16074453"/>
<dbReference type="InterPro" id="IPR032675">
    <property type="entry name" value="LRR_dom_sf"/>
</dbReference>
<evidence type="ECO:0000256" key="5">
    <source>
        <dbReference type="ARBA" id="ARBA00022737"/>
    </source>
</evidence>
<dbReference type="Gene3D" id="1.10.510.10">
    <property type="entry name" value="Transferase(Phosphotransferase) domain 1"/>
    <property type="match status" value="2"/>
</dbReference>
<evidence type="ECO:0000256" key="3">
    <source>
        <dbReference type="ARBA" id="ARBA00022614"/>
    </source>
</evidence>
<evidence type="ECO:0000256" key="1">
    <source>
        <dbReference type="ARBA" id="ARBA00012513"/>
    </source>
</evidence>
<dbReference type="InParanoid" id="F2UA17"/>
<evidence type="ECO:0000256" key="8">
    <source>
        <dbReference type="ARBA" id="ARBA00022840"/>
    </source>
</evidence>
<dbReference type="STRING" id="946362.F2UA17"/>
<proteinExistence type="predicted"/>
<name>F2UA17_SALR5</name>
<protein>
    <recommendedName>
        <fullName evidence="1">non-specific serine/threonine protein kinase</fullName>
        <ecNumber evidence="1">2.7.11.1</ecNumber>
    </recommendedName>
</protein>
<keyword evidence="13" id="KW-0472">Membrane</keyword>
<keyword evidence="16" id="KW-1185">Reference proteome</keyword>
<keyword evidence="13" id="KW-1133">Transmembrane helix</keyword>
<keyword evidence="4" id="KW-0808">Transferase</keyword>
<evidence type="ECO:0000313" key="15">
    <source>
        <dbReference type="EMBL" id="EGD73592.1"/>
    </source>
</evidence>
<evidence type="ECO:0000256" key="6">
    <source>
        <dbReference type="ARBA" id="ARBA00022741"/>
    </source>
</evidence>
<dbReference type="Pfam" id="PF13855">
    <property type="entry name" value="LRR_8"/>
    <property type="match status" value="2"/>
</dbReference>
<keyword evidence="8" id="KW-0067">ATP-binding</keyword>
<dbReference type="PANTHER" id="PTHR48005">
    <property type="entry name" value="LEUCINE RICH REPEAT KINASE 2"/>
    <property type="match status" value="1"/>
</dbReference>
<keyword evidence="5" id="KW-0677">Repeat</keyword>
<evidence type="ECO:0000256" key="4">
    <source>
        <dbReference type="ARBA" id="ARBA00022679"/>
    </source>
</evidence>
<dbReference type="EC" id="2.7.11.1" evidence="1"/>
<reference evidence="15" key="1">
    <citation type="submission" date="2009-08" db="EMBL/GenBank/DDBJ databases">
        <title>Annotation of Salpingoeca rosetta.</title>
        <authorList>
            <consortium name="The Broad Institute Genome Sequencing Platform"/>
            <person name="Russ C."/>
            <person name="Cuomo C."/>
            <person name="Burger G."/>
            <person name="Gray M.W."/>
            <person name="Holland P.W.H."/>
            <person name="King N."/>
            <person name="Lang F.B.F."/>
            <person name="Roger A.J."/>
            <person name="Ruiz-Trillo I."/>
            <person name="Young S.K."/>
            <person name="Zeng Q."/>
            <person name="Gargeya S."/>
            <person name="Alvarado L."/>
            <person name="Berlin A."/>
            <person name="Chapman S.B."/>
            <person name="Chen Z."/>
            <person name="Freedman E."/>
            <person name="Gellesch M."/>
            <person name="Goldberg J."/>
            <person name="Griggs A."/>
            <person name="Gujja S."/>
            <person name="Heilman E."/>
            <person name="Heiman D."/>
            <person name="Howarth C."/>
            <person name="Mehta T."/>
            <person name="Neiman D."/>
            <person name="Pearson M."/>
            <person name="Roberts A."/>
            <person name="Saif S."/>
            <person name="Shea T."/>
            <person name="Shenoy N."/>
            <person name="Sisk P."/>
            <person name="Stolte C."/>
            <person name="Sykes S."/>
            <person name="White J."/>
            <person name="Yandava C."/>
            <person name="Haas B."/>
            <person name="Nusbaum C."/>
            <person name="Birren B."/>
        </authorList>
    </citation>
    <scope>NUCLEOTIDE SEQUENCE [LARGE SCALE GENOMIC DNA]</scope>
    <source>
        <strain evidence="15">ATCC 50818</strain>
    </source>
</reference>
<evidence type="ECO:0000256" key="12">
    <source>
        <dbReference type="SAM" id="MobiDB-lite"/>
    </source>
</evidence>
<dbReference type="AlphaFoldDB" id="F2UA17"/>
<keyword evidence="6" id="KW-0547">Nucleotide-binding</keyword>
<dbReference type="PROSITE" id="PS51450">
    <property type="entry name" value="LRR"/>
    <property type="match status" value="5"/>
</dbReference>
<dbReference type="GO" id="GO:0004674">
    <property type="term" value="F:protein serine/threonine kinase activity"/>
    <property type="evidence" value="ECO:0007669"/>
    <property type="project" value="UniProtKB-KW"/>
</dbReference>
<dbReference type="InterPro" id="IPR051420">
    <property type="entry name" value="Ser_Thr_Kinases_DiverseReg"/>
</dbReference>
<accession>F2UA17</accession>
<dbReference type="GO" id="GO:0005524">
    <property type="term" value="F:ATP binding"/>
    <property type="evidence" value="ECO:0007669"/>
    <property type="project" value="UniProtKB-KW"/>
</dbReference>
<dbReference type="InterPro" id="IPR000719">
    <property type="entry name" value="Prot_kinase_dom"/>
</dbReference>
<dbReference type="InterPro" id="IPR011009">
    <property type="entry name" value="Kinase-like_dom_sf"/>
</dbReference>
<keyword evidence="11" id="KW-0175">Coiled coil</keyword>
<evidence type="ECO:0000256" key="11">
    <source>
        <dbReference type="SAM" id="Coils"/>
    </source>
</evidence>
<dbReference type="Gene3D" id="3.80.10.10">
    <property type="entry name" value="Ribonuclease Inhibitor"/>
    <property type="match status" value="3"/>
</dbReference>
<gene>
    <name evidence="15" type="ORF">PTSG_05302</name>
</gene>